<dbReference type="PANTHER" id="PTHR33608:SF6">
    <property type="entry name" value="BLL2464 PROTEIN"/>
    <property type="match status" value="1"/>
</dbReference>
<comment type="caution">
    <text evidence="2">The sequence shown here is derived from an EMBL/GenBank/DDBJ whole genome shotgun (WGS) entry which is preliminary data.</text>
</comment>
<feature type="domain" description="DUF58" evidence="1">
    <location>
        <begin position="62"/>
        <end position="281"/>
    </location>
</feature>
<dbReference type="InterPro" id="IPR002881">
    <property type="entry name" value="DUF58"/>
</dbReference>
<dbReference type="EMBL" id="BAABGJ010000007">
    <property type="protein sequence ID" value="GAA4332465.1"/>
    <property type="molecule type" value="Genomic_DNA"/>
</dbReference>
<proteinExistence type="predicted"/>
<dbReference type="SUPFAM" id="SSF53300">
    <property type="entry name" value="vWA-like"/>
    <property type="match status" value="1"/>
</dbReference>
<sequence length="332" mass="37536">MKSWWPSRRPAANDAQLAAEAAAGGAERALRRLEWTVIRRLDGLLQGDYRTLMRGTGLDLADLREYQHHDDVRHIDWNVTARLQTPHVRVFTEDREMAAWFVLDLSRSVDFGSGVKAKREISAGFVGVLARLLTRHGNRVGALVYGTDVEAVILPRTGRRHVLHLLDAMERRTHRKERQPDQKGMTRLADLLKSAAILMPRRSTVFVVSDFLSEPGWDRPLAQLVQRHEVVAVRLFDPLELEIPDLGLVPLTDAETGEQLWVDTHDAAFRKRFARLAAERENQLRETLAKAGVDTLELSTRDDLVQAIVRFADMRKRRVRATGASLSKAVAA</sequence>
<dbReference type="Gene3D" id="3.40.50.410">
    <property type="entry name" value="von Willebrand factor, type A domain"/>
    <property type="match status" value="1"/>
</dbReference>
<evidence type="ECO:0000313" key="2">
    <source>
        <dbReference type="EMBL" id="GAA4332465.1"/>
    </source>
</evidence>
<dbReference type="PANTHER" id="PTHR33608">
    <property type="entry name" value="BLL2464 PROTEIN"/>
    <property type="match status" value="1"/>
</dbReference>
<dbReference type="Pfam" id="PF01882">
    <property type="entry name" value="DUF58"/>
    <property type="match status" value="1"/>
</dbReference>
<dbReference type="InterPro" id="IPR036465">
    <property type="entry name" value="vWFA_dom_sf"/>
</dbReference>
<reference evidence="3" key="1">
    <citation type="journal article" date="2019" name="Int. J. Syst. Evol. Microbiol.">
        <title>The Global Catalogue of Microorganisms (GCM) 10K type strain sequencing project: providing services to taxonomists for standard genome sequencing and annotation.</title>
        <authorList>
            <consortium name="The Broad Institute Genomics Platform"/>
            <consortium name="The Broad Institute Genome Sequencing Center for Infectious Disease"/>
            <person name="Wu L."/>
            <person name="Ma J."/>
        </authorList>
    </citation>
    <scope>NUCLEOTIDE SEQUENCE [LARGE SCALE GENOMIC DNA]</scope>
    <source>
        <strain evidence="3">JCM 17804</strain>
    </source>
</reference>
<organism evidence="2 3">
    <name type="scientific">Variovorax defluvii</name>
    <dbReference type="NCBI Taxonomy" id="913761"/>
    <lineage>
        <taxon>Bacteria</taxon>
        <taxon>Pseudomonadati</taxon>
        <taxon>Pseudomonadota</taxon>
        <taxon>Betaproteobacteria</taxon>
        <taxon>Burkholderiales</taxon>
        <taxon>Comamonadaceae</taxon>
        <taxon>Variovorax</taxon>
    </lineage>
</organism>
<name>A0ABP8H0K6_9BURK</name>
<accession>A0ABP8H0K6</accession>
<dbReference type="RefSeq" id="WP_345535935.1">
    <property type="nucleotide sequence ID" value="NZ_BAABGJ010000007.1"/>
</dbReference>
<protein>
    <submittedName>
        <fullName evidence="2">DUF58 domain-containing protein</fullName>
    </submittedName>
</protein>
<gene>
    <name evidence="2" type="ORF">GCM10023165_07080</name>
</gene>
<dbReference type="Proteomes" id="UP001500975">
    <property type="component" value="Unassembled WGS sequence"/>
</dbReference>
<evidence type="ECO:0000313" key="3">
    <source>
        <dbReference type="Proteomes" id="UP001500975"/>
    </source>
</evidence>
<keyword evidence="3" id="KW-1185">Reference proteome</keyword>
<evidence type="ECO:0000259" key="1">
    <source>
        <dbReference type="Pfam" id="PF01882"/>
    </source>
</evidence>